<dbReference type="GO" id="GO:0005230">
    <property type="term" value="F:extracellular ligand-gated monoatomic ion channel activity"/>
    <property type="evidence" value="ECO:0007669"/>
    <property type="project" value="InterPro"/>
</dbReference>
<dbReference type="SUPFAM" id="SSF90112">
    <property type="entry name" value="Neurotransmitter-gated ion-channel transmembrane pore"/>
    <property type="match status" value="1"/>
</dbReference>
<evidence type="ECO:0000256" key="21">
    <source>
        <dbReference type="SAM" id="Coils"/>
    </source>
</evidence>
<keyword evidence="11" id="KW-0675">Receptor</keyword>
<evidence type="ECO:0000256" key="14">
    <source>
        <dbReference type="ARBA" id="ARBA00023214"/>
    </source>
</evidence>
<keyword evidence="12" id="KW-0869">Chloride channel</keyword>
<dbReference type="PANTHER" id="PTHR18945">
    <property type="entry name" value="NEUROTRANSMITTER GATED ION CHANNEL"/>
    <property type="match status" value="1"/>
</dbReference>
<evidence type="ECO:0000256" key="6">
    <source>
        <dbReference type="ARBA" id="ARBA00022989"/>
    </source>
</evidence>
<dbReference type="InterPro" id="IPR018000">
    <property type="entry name" value="Neurotransmitter_ion_chnl_CS"/>
</dbReference>
<comment type="subcellular location">
    <subcellularLocation>
        <location evidence="18">Postsynaptic cell membrane</location>
        <topology evidence="18">Multi-pass membrane protein</topology>
    </subcellularLocation>
</comment>
<evidence type="ECO:0000256" key="12">
    <source>
        <dbReference type="ARBA" id="ARBA00023173"/>
    </source>
</evidence>
<dbReference type="FunFam" id="2.70.170.10:FF:000021">
    <property type="entry name" value="Gamma-aminobutyric acid receptor isoform 3b"/>
    <property type="match status" value="1"/>
</dbReference>
<keyword evidence="9 20" id="KW-0472">Membrane</keyword>
<dbReference type="PRINTS" id="PR00253">
    <property type="entry name" value="GABAARECEPTR"/>
</dbReference>
<keyword evidence="8 20" id="KW-0406">Ion transport</keyword>
<keyword evidence="5 20" id="KW-0732">Signal</keyword>
<gene>
    <name evidence="24" type="ORF">O3M35_006786</name>
</gene>
<dbReference type="NCBIfam" id="TIGR00860">
    <property type="entry name" value="LIC"/>
    <property type="match status" value="1"/>
</dbReference>
<organism evidence="24 25">
    <name type="scientific">Rhynocoris fuscipes</name>
    <dbReference type="NCBI Taxonomy" id="488301"/>
    <lineage>
        <taxon>Eukaryota</taxon>
        <taxon>Metazoa</taxon>
        <taxon>Ecdysozoa</taxon>
        <taxon>Arthropoda</taxon>
        <taxon>Hexapoda</taxon>
        <taxon>Insecta</taxon>
        <taxon>Pterygota</taxon>
        <taxon>Neoptera</taxon>
        <taxon>Paraneoptera</taxon>
        <taxon>Hemiptera</taxon>
        <taxon>Heteroptera</taxon>
        <taxon>Panheteroptera</taxon>
        <taxon>Cimicomorpha</taxon>
        <taxon>Reduviidae</taxon>
        <taxon>Harpactorinae</taxon>
        <taxon>Harpactorini</taxon>
        <taxon>Rhynocoris</taxon>
    </lineage>
</organism>
<dbReference type="GO" id="GO:0005254">
    <property type="term" value="F:chloride channel activity"/>
    <property type="evidence" value="ECO:0007669"/>
    <property type="project" value="UniProtKB-KW"/>
</dbReference>
<evidence type="ECO:0000313" key="25">
    <source>
        <dbReference type="Proteomes" id="UP001461498"/>
    </source>
</evidence>
<keyword evidence="2 20" id="KW-0813">Transport</keyword>
<keyword evidence="6 20" id="KW-1133">Transmembrane helix</keyword>
<dbReference type="Gene3D" id="2.70.170.10">
    <property type="entry name" value="Neurotransmitter-gated ion-channel ligand-binding domain"/>
    <property type="match status" value="1"/>
</dbReference>
<keyword evidence="15" id="KW-0628">Postsynaptic cell membrane</keyword>
<evidence type="ECO:0000259" key="22">
    <source>
        <dbReference type="Pfam" id="PF02931"/>
    </source>
</evidence>
<proteinExistence type="inferred from homology"/>
<dbReference type="Pfam" id="PF02931">
    <property type="entry name" value="Neur_chan_LBD"/>
    <property type="match status" value="1"/>
</dbReference>
<keyword evidence="13" id="KW-0325">Glycoprotein</keyword>
<feature type="signal peptide" evidence="20">
    <location>
        <begin position="1"/>
        <end position="22"/>
    </location>
</feature>
<comment type="caution">
    <text evidence="20">Lacks conserved residue(s) required for the propagation of feature annotation.</text>
</comment>
<comment type="caution">
    <text evidence="24">The sequence shown here is derived from an EMBL/GenBank/DDBJ whole genome shotgun (WGS) entry which is preliminary data.</text>
</comment>
<evidence type="ECO:0000259" key="23">
    <source>
        <dbReference type="Pfam" id="PF02932"/>
    </source>
</evidence>
<evidence type="ECO:0000256" key="2">
    <source>
        <dbReference type="ARBA" id="ARBA00022448"/>
    </source>
</evidence>
<feature type="transmembrane region" description="Helical" evidence="20">
    <location>
        <begin position="282"/>
        <end position="301"/>
    </location>
</feature>
<keyword evidence="3" id="KW-1003">Cell membrane</keyword>
<dbReference type="InterPro" id="IPR006028">
    <property type="entry name" value="GABAA/Glycine_rcpt"/>
</dbReference>
<dbReference type="EMBL" id="JAPXFL010000003">
    <property type="protein sequence ID" value="KAK9509476.1"/>
    <property type="molecule type" value="Genomic_DNA"/>
</dbReference>
<keyword evidence="14" id="KW-0868">Chloride</keyword>
<evidence type="ECO:0000256" key="9">
    <source>
        <dbReference type="ARBA" id="ARBA00023136"/>
    </source>
</evidence>
<evidence type="ECO:0000256" key="5">
    <source>
        <dbReference type="ARBA" id="ARBA00022729"/>
    </source>
</evidence>
<evidence type="ECO:0000256" key="7">
    <source>
        <dbReference type="ARBA" id="ARBA00023018"/>
    </source>
</evidence>
<evidence type="ECO:0000313" key="24">
    <source>
        <dbReference type="EMBL" id="KAK9509476.1"/>
    </source>
</evidence>
<dbReference type="Gene3D" id="1.20.58.390">
    <property type="entry name" value="Neurotransmitter-gated ion-channel transmembrane domain"/>
    <property type="match status" value="1"/>
</dbReference>
<evidence type="ECO:0000256" key="4">
    <source>
        <dbReference type="ARBA" id="ARBA00022692"/>
    </source>
</evidence>
<dbReference type="GO" id="GO:0004888">
    <property type="term" value="F:transmembrane signaling receptor activity"/>
    <property type="evidence" value="ECO:0007669"/>
    <property type="project" value="InterPro"/>
</dbReference>
<dbReference type="Pfam" id="PF02932">
    <property type="entry name" value="Neur_chan_memb"/>
    <property type="match status" value="1"/>
</dbReference>
<feature type="transmembrane region" description="Helical" evidence="20">
    <location>
        <begin position="250"/>
        <end position="270"/>
    </location>
</feature>
<feature type="domain" description="Neurotransmitter-gated ion-channel ligand-binding" evidence="22">
    <location>
        <begin position="41"/>
        <end position="247"/>
    </location>
</feature>
<evidence type="ECO:0000256" key="18">
    <source>
        <dbReference type="ARBA" id="ARBA00034104"/>
    </source>
</evidence>
<evidence type="ECO:0000256" key="8">
    <source>
        <dbReference type="ARBA" id="ARBA00023065"/>
    </source>
</evidence>
<accession>A0AAW1DFA2</accession>
<evidence type="ECO:0000256" key="16">
    <source>
        <dbReference type="ARBA" id="ARBA00023286"/>
    </source>
</evidence>
<dbReference type="InterPro" id="IPR038050">
    <property type="entry name" value="Neuro_actylchol_rec"/>
</dbReference>
<sequence>MLFSCLIQFFLVLSILCYRLNAVPYTREYTRNVTGTLNSLLLKNNYDKRIRPDFGGPPLPVAVNLHIKSLGPVSEDEETYTMDVYFRQEWYDRRLSFSIPGFEEFSMSWLFLDKVWKPDTYFLNGKRSYLHKITSPNKFLRVRRDGFLTYSMRLTVSARCKMHLRKFPLDSQKCPLYIGSYGYTSHDLVYSWSPGGVRLEPGVEMAQYDVINISVRGDLFAYRNKGMLSLNYNEYSIVEASFHMRRSTGYYLLQIYVPCSLIVCCSWISFWITPSDVAGRTTLAVTTVLSITTLGFGGRAQLPKVSHATALDWFVIICFAFAFAVMIEYAVINFTDKLAADIKKLLEERAAKQAEKQKEEEKMEASIEAGDEPYIDADSETAPSKSSYRFLPNRWYSVPTDLASLSQRYTFVFIQLIYYTLYASIHFDLPIFFHADFFL</sequence>
<evidence type="ECO:0000256" key="13">
    <source>
        <dbReference type="ARBA" id="ARBA00023180"/>
    </source>
</evidence>
<feature type="chain" id="PRO_5043086547" description="Gamma-aminobutyric acid receptor subunit beta" evidence="20">
    <location>
        <begin position="23"/>
        <end position="439"/>
    </location>
</feature>
<dbReference type="InterPro" id="IPR036734">
    <property type="entry name" value="Neur_chan_lig-bd_sf"/>
</dbReference>
<comment type="similarity">
    <text evidence="1">Belongs to the ligand-gated ion channel (TC 1.A.9) family. Gamma-aminobutyric acid receptor (TC 1.A.9.5) subfamily.</text>
</comment>
<evidence type="ECO:0000256" key="3">
    <source>
        <dbReference type="ARBA" id="ARBA00022475"/>
    </source>
</evidence>
<evidence type="ECO:0000256" key="11">
    <source>
        <dbReference type="ARBA" id="ARBA00023170"/>
    </source>
</evidence>
<evidence type="ECO:0000256" key="10">
    <source>
        <dbReference type="ARBA" id="ARBA00023157"/>
    </source>
</evidence>
<feature type="coiled-coil region" evidence="21">
    <location>
        <begin position="335"/>
        <end position="369"/>
    </location>
</feature>
<dbReference type="InterPro" id="IPR036719">
    <property type="entry name" value="Neuro-gated_channel_TM_sf"/>
</dbReference>
<evidence type="ECO:0000256" key="1">
    <source>
        <dbReference type="ARBA" id="ARBA00010180"/>
    </source>
</evidence>
<dbReference type="PRINTS" id="PR00252">
    <property type="entry name" value="NRIONCHANNEL"/>
</dbReference>
<dbReference type="GO" id="GO:0045211">
    <property type="term" value="C:postsynaptic membrane"/>
    <property type="evidence" value="ECO:0007669"/>
    <property type="project" value="UniProtKB-SubCell"/>
</dbReference>
<keyword evidence="10" id="KW-1015">Disulfide bond</keyword>
<dbReference type="Proteomes" id="UP001461498">
    <property type="component" value="Unassembled WGS sequence"/>
</dbReference>
<evidence type="ECO:0000256" key="17">
    <source>
        <dbReference type="ARBA" id="ARBA00023303"/>
    </source>
</evidence>
<keyword evidence="17 20" id="KW-0407">Ion channel</keyword>
<dbReference type="InterPro" id="IPR006029">
    <property type="entry name" value="Neurotrans-gated_channel_TM"/>
</dbReference>
<evidence type="ECO:0000256" key="19">
    <source>
        <dbReference type="ARBA" id="ARBA00071250"/>
    </source>
</evidence>
<protein>
    <recommendedName>
        <fullName evidence="19">Gamma-aminobutyric acid receptor subunit beta</fullName>
    </recommendedName>
</protein>
<dbReference type="PROSITE" id="PS00236">
    <property type="entry name" value="NEUROTR_ION_CHANNEL"/>
    <property type="match status" value="1"/>
</dbReference>
<keyword evidence="25" id="KW-1185">Reference proteome</keyword>
<feature type="domain" description="Neurotransmitter-gated ion-channel transmembrane" evidence="23">
    <location>
        <begin position="255"/>
        <end position="368"/>
    </location>
</feature>
<feature type="transmembrane region" description="Helical" evidence="20">
    <location>
        <begin position="313"/>
        <end position="334"/>
    </location>
</feature>
<keyword evidence="16" id="KW-1071">Ligand-gated ion channel</keyword>
<evidence type="ECO:0000256" key="20">
    <source>
        <dbReference type="RuleBase" id="RU000687"/>
    </source>
</evidence>
<reference evidence="24 25" key="1">
    <citation type="submission" date="2022-12" db="EMBL/GenBank/DDBJ databases">
        <title>Chromosome-level genome assembly of true bugs.</title>
        <authorList>
            <person name="Ma L."/>
            <person name="Li H."/>
        </authorList>
    </citation>
    <scope>NUCLEOTIDE SEQUENCE [LARGE SCALE GENOMIC DNA]</scope>
    <source>
        <strain evidence="24">Lab_2022b</strain>
    </source>
</reference>
<evidence type="ECO:0000256" key="15">
    <source>
        <dbReference type="ARBA" id="ARBA00023257"/>
    </source>
</evidence>
<name>A0AAW1DFA2_9HEMI</name>
<dbReference type="SUPFAM" id="SSF63712">
    <property type="entry name" value="Nicotinic receptor ligand binding domain-like"/>
    <property type="match status" value="1"/>
</dbReference>
<dbReference type="GO" id="GO:0034707">
    <property type="term" value="C:chloride channel complex"/>
    <property type="evidence" value="ECO:0007669"/>
    <property type="project" value="UniProtKB-KW"/>
</dbReference>
<keyword evidence="4 20" id="KW-0812">Transmembrane</keyword>
<dbReference type="AlphaFoldDB" id="A0AAW1DFA2"/>
<keyword evidence="7" id="KW-0770">Synapse</keyword>
<dbReference type="InterPro" id="IPR006202">
    <property type="entry name" value="Neur_chan_lig-bd"/>
</dbReference>
<dbReference type="GO" id="GO:0099095">
    <property type="term" value="F:ligand-gated monoatomic anion channel activity"/>
    <property type="evidence" value="ECO:0007669"/>
    <property type="project" value="UniProtKB-ARBA"/>
</dbReference>
<dbReference type="CDD" id="cd19049">
    <property type="entry name" value="LGIC_TM_anion"/>
    <property type="match status" value="1"/>
</dbReference>
<dbReference type="InterPro" id="IPR006201">
    <property type="entry name" value="Neur_channel"/>
</dbReference>
<keyword evidence="21" id="KW-0175">Coiled coil</keyword>